<dbReference type="Gene3D" id="1.25.40.20">
    <property type="entry name" value="Ankyrin repeat-containing domain"/>
    <property type="match status" value="2"/>
</dbReference>
<feature type="repeat" description="ANK" evidence="3">
    <location>
        <begin position="612"/>
        <end position="644"/>
    </location>
</feature>
<feature type="compositionally biased region" description="Low complexity" evidence="4">
    <location>
        <begin position="239"/>
        <end position="256"/>
    </location>
</feature>
<reference evidence="5" key="1">
    <citation type="submission" date="2023-06" db="EMBL/GenBank/DDBJ databases">
        <title>Genome-scale phylogeny and comparative genomics of the fungal order Sordariales.</title>
        <authorList>
            <consortium name="Lawrence Berkeley National Laboratory"/>
            <person name="Hensen N."/>
            <person name="Bonometti L."/>
            <person name="Westerberg I."/>
            <person name="Brannstrom I.O."/>
            <person name="Guillou S."/>
            <person name="Cros-Aarteil S."/>
            <person name="Calhoun S."/>
            <person name="Haridas S."/>
            <person name="Kuo A."/>
            <person name="Mondo S."/>
            <person name="Pangilinan J."/>
            <person name="Riley R."/>
            <person name="Labutti K."/>
            <person name="Andreopoulos B."/>
            <person name="Lipzen A."/>
            <person name="Chen C."/>
            <person name="Yanf M."/>
            <person name="Daum C."/>
            <person name="Ng V."/>
            <person name="Clum A."/>
            <person name="Steindorff A."/>
            <person name="Ohm R."/>
            <person name="Martin F."/>
            <person name="Silar P."/>
            <person name="Natvig D."/>
            <person name="Lalanne C."/>
            <person name="Gautier V."/>
            <person name="Ament-Velasquez S.L."/>
            <person name="Kruys A."/>
            <person name="Hutchinson M.I."/>
            <person name="Powell A.J."/>
            <person name="Barry K."/>
            <person name="Miller A.N."/>
            <person name="Grigoriev I.V."/>
            <person name="Debuchy R."/>
            <person name="Gladieux P."/>
            <person name="Thoren M.H."/>
            <person name="Johannesson H."/>
        </authorList>
    </citation>
    <scope>NUCLEOTIDE SEQUENCE</scope>
    <source>
        <strain evidence="5">PSN4</strain>
    </source>
</reference>
<keyword evidence="6" id="KW-1185">Reference proteome</keyword>
<feature type="compositionally biased region" description="Low complexity" evidence="4">
    <location>
        <begin position="127"/>
        <end position="142"/>
    </location>
</feature>
<dbReference type="SMART" id="SM00248">
    <property type="entry name" value="ANK"/>
    <property type="match status" value="3"/>
</dbReference>
<dbReference type="Proteomes" id="UP001239445">
    <property type="component" value="Unassembled WGS sequence"/>
</dbReference>
<feature type="compositionally biased region" description="Low complexity" evidence="4">
    <location>
        <begin position="525"/>
        <end position="543"/>
    </location>
</feature>
<dbReference type="EMBL" id="MU839828">
    <property type="protein sequence ID" value="KAK1758924.1"/>
    <property type="molecule type" value="Genomic_DNA"/>
</dbReference>
<name>A0AAJ0FEM5_9PEZI</name>
<organism evidence="5 6">
    <name type="scientific">Echria macrotheca</name>
    <dbReference type="NCBI Taxonomy" id="438768"/>
    <lineage>
        <taxon>Eukaryota</taxon>
        <taxon>Fungi</taxon>
        <taxon>Dikarya</taxon>
        <taxon>Ascomycota</taxon>
        <taxon>Pezizomycotina</taxon>
        <taxon>Sordariomycetes</taxon>
        <taxon>Sordariomycetidae</taxon>
        <taxon>Sordariales</taxon>
        <taxon>Schizotheciaceae</taxon>
        <taxon>Echria</taxon>
    </lineage>
</organism>
<dbReference type="AlphaFoldDB" id="A0AAJ0FEM5"/>
<protein>
    <submittedName>
        <fullName evidence="5">Uncharacterized protein</fullName>
    </submittedName>
</protein>
<sequence length="695" mass="75948">MAFRRATGAPRVPTAGRVSHRARTRLRRGTRQPGRPSTHWTPTRQRRLLRLWLCAHGLNMTQICGLLEEDDFRPKETATYEQLNSLLSVLEDMPAAVLRPNDRAAMRTRMHVLRNARTKAIGRRRATTTTNTTTTTAAETAAPEPSQPHGTRNPQLVNGAESATLWSGYDYPCPGGSQFYVPVAAAAAPAAASPPDRPARASFLKRHSTATCQLVFQVARQSRTLSWLADVASLLSGLTRSSSTATQRSSATSTSTKRISDASSSNKTTPEPSEPWPRLSQDSPPPRFRSDSEQKPDTAAQVATFLSNKAIVAKCCAAGDGARLCAHRRLLQVIGSVLPGGQESRRAVVPPFVVSKREVNTPDALGNTLVHVAAAWGAPIPVLVDILERSDNVSTINNNLETFLHVFEPCPFTTTAATFHELVSYLYKRGFKFHQLDAQGRTCLSRLVTRPSFPLGALSSFAELPAGMGKFFLEHRSRRGEQLHHAICRRLNDQKFAVPQDDDDAETNLARQICAGGLALGSGLDSHPRSPSLSPPQRSLSPQDAAEPGDDLLDCLIHYDLHVNHQASRTGRTPLMMVLARLQPGQQICGKVELALARLIYKGARLDLRDHKGETALHYAVRLGLPNVVELLCAHDADVNATNHRALTPFHLAQLGIRDPHDLLSSPRMAVRFLQCATILAKYAAVQTPPPPMPR</sequence>
<feature type="region of interest" description="Disordered" evidence="4">
    <location>
        <begin position="525"/>
        <end position="546"/>
    </location>
</feature>
<feature type="compositionally biased region" description="Polar residues" evidence="4">
    <location>
        <begin position="261"/>
        <end position="271"/>
    </location>
</feature>
<evidence type="ECO:0000256" key="4">
    <source>
        <dbReference type="SAM" id="MobiDB-lite"/>
    </source>
</evidence>
<keyword evidence="1" id="KW-0677">Repeat</keyword>
<keyword evidence="2 3" id="KW-0040">ANK repeat</keyword>
<accession>A0AAJ0FEM5</accession>
<comment type="caution">
    <text evidence="5">The sequence shown here is derived from an EMBL/GenBank/DDBJ whole genome shotgun (WGS) entry which is preliminary data.</text>
</comment>
<proteinExistence type="predicted"/>
<dbReference type="PANTHER" id="PTHR24180:SF45">
    <property type="entry name" value="POLY [ADP-RIBOSE] POLYMERASE TANKYRASE"/>
    <property type="match status" value="1"/>
</dbReference>
<feature type="region of interest" description="Disordered" evidence="4">
    <location>
        <begin position="122"/>
        <end position="154"/>
    </location>
</feature>
<evidence type="ECO:0000256" key="1">
    <source>
        <dbReference type="ARBA" id="ARBA00022737"/>
    </source>
</evidence>
<dbReference type="Pfam" id="PF12796">
    <property type="entry name" value="Ank_2"/>
    <property type="match status" value="1"/>
</dbReference>
<feature type="region of interest" description="Disordered" evidence="4">
    <location>
        <begin position="239"/>
        <end position="296"/>
    </location>
</feature>
<feature type="region of interest" description="Disordered" evidence="4">
    <location>
        <begin position="1"/>
        <end position="42"/>
    </location>
</feature>
<dbReference type="SUPFAM" id="SSF48403">
    <property type="entry name" value="Ankyrin repeat"/>
    <property type="match status" value="1"/>
</dbReference>
<dbReference type="PANTHER" id="PTHR24180">
    <property type="entry name" value="CYCLIN-DEPENDENT KINASE INHIBITOR 2C-RELATED"/>
    <property type="match status" value="1"/>
</dbReference>
<evidence type="ECO:0000256" key="2">
    <source>
        <dbReference type="ARBA" id="ARBA00023043"/>
    </source>
</evidence>
<evidence type="ECO:0000313" key="5">
    <source>
        <dbReference type="EMBL" id="KAK1758924.1"/>
    </source>
</evidence>
<evidence type="ECO:0000313" key="6">
    <source>
        <dbReference type="Proteomes" id="UP001239445"/>
    </source>
</evidence>
<feature type="compositionally biased region" description="Basic residues" evidence="4">
    <location>
        <begin position="18"/>
        <end position="30"/>
    </location>
</feature>
<dbReference type="InterPro" id="IPR036770">
    <property type="entry name" value="Ankyrin_rpt-contain_sf"/>
</dbReference>
<dbReference type="PROSITE" id="PS50297">
    <property type="entry name" value="ANK_REP_REGION"/>
    <property type="match status" value="1"/>
</dbReference>
<dbReference type="InterPro" id="IPR051637">
    <property type="entry name" value="Ank_repeat_dom-contain_49"/>
</dbReference>
<gene>
    <name evidence="5" type="ORF">QBC47DRAFT_336457</name>
</gene>
<dbReference type="PROSITE" id="PS50088">
    <property type="entry name" value="ANK_REPEAT"/>
    <property type="match status" value="1"/>
</dbReference>
<evidence type="ECO:0000256" key="3">
    <source>
        <dbReference type="PROSITE-ProRule" id="PRU00023"/>
    </source>
</evidence>
<dbReference type="InterPro" id="IPR002110">
    <property type="entry name" value="Ankyrin_rpt"/>
</dbReference>